<dbReference type="EMBL" id="JANBUJ010004356">
    <property type="protein sequence ID" value="KAJ2757663.1"/>
    <property type="molecule type" value="Genomic_DNA"/>
</dbReference>
<name>A0ACC1JIG6_9FUNG</name>
<organism evidence="1 2">
    <name type="scientific">Coemansia nantahalensis</name>
    <dbReference type="NCBI Taxonomy" id="2789366"/>
    <lineage>
        <taxon>Eukaryota</taxon>
        <taxon>Fungi</taxon>
        <taxon>Fungi incertae sedis</taxon>
        <taxon>Zoopagomycota</taxon>
        <taxon>Kickxellomycotina</taxon>
        <taxon>Kickxellomycetes</taxon>
        <taxon>Kickxellales</taxon>
        <taxon>Kickxellaceae</taxon>
        <taxon>Coemansia</taxon>
    </lineage>
</organism>
<protein>
    <submittedName>
        <fullName evidence="1">Plasma membrane localization protein</fullName>
    </submittedName>
</protein>
<feature type="non-terminal residue" evidence="1">
    <location>
        <position position="213"/>
    </location>
</feature>
<keyword evidence="2" id="KW-1185">Reference proteome</keyword>
<reference evidence="1" key="1">
    <citation type="submission" date="2022-07" db="EMBL/GenBank/DDBJ databases">
        <title>Phylogenomic reconstructions and comparative analyses of Kickxellomycotina fungi.</title>
        <authorList>
            <person name="Reynolds N.K."/>
            <person name="Stajich J.E."/>
            <person name="Barry K."/>
            <person name="Grigoriev I.V."/>
            <person name="Crous P."/>
            <person name="Smith M.E."/>
        </authorList>
    </citation>
    <scope>NUCLEOTIDE SEQUENCE</scope>
    <source>
        <strain evidence="1">CBS 109366</strain>
    </source>
</reference>
<proteinExistence type="predicted"/>
<dbReference type="Proteomes" id="UP001140234">
    <property type="component" value="Unassembled WGS sequence"/>
</dbReference>
<accession>A0ACC1JIG6</accession>
<gene>
    <name evidence="1" type="primary">EFR3</name>
    <name evidence="1" type="ORF">IWQ57_007033</name>
</gene>
<evidence type="ECO:0000313" key="1">
    <source>
        <dbReference type="EMBL" id="KAJ2757663.1"/>
    </source>
</evidence>
<evidence type="ECO:0000313" key="2">
    <source>
        <dbReference type="Proteomes" id="UP001140234"/>
    </source>
</evidence>
<sequence>MSEHKLRKIAELNSRLKDQLELPRIPVSQASESLIAYMNNTKDYLLPSVWGPPPHDPFASQTTGGCGCSVMHYAKHASLVERCYPAERADDAVPSSNELSYLVYYAQSKPAKLTKVGAHLSRRIARDAQRRRRADVVVGLLIFDALLGACGRDLNFFARDVLDSLDAALAADDPELAPAATRTFARFCRNHSGATFAIDSALRSLYARLIRAF</sequence>
<comment type="caution">
    <text evidence="1">The sequence shown here is derived from an EMBL/GenBank/DDBJ whole genome shotgun (WGS) entry which is preliminary data.</text>
</comment>